<gene>
    <name evidence="1" type="ORF">EAO74_06570</name>
</gene>
<comment type="caution">
    <text evidence="1">The sequence shown here is derived from an EMBL/GenBank/DDBJ whole genome shotgun (WGS) entry which is preliminary data.</text>
</comment>
<dbReference type="AlphaFoldDB" id="A0A652L9E3"/>
<protein>
    <submittedName>
        <fullName evidence="1">Proteophosphoglycan 5</fullName>
    </submittedName>
</protein>
<name>A0A652L9E3_9ACTN</name>
<sequence length="212" mass="22825">MALVPLDLPDPTTWRGRWAALAAVQAASGHGERCRALWPLWHYDDGHGSWADLHHLDEGRAVLLGQDRNDSETFYAEASDFFEEKETDLLAGAPEWWGPPVRRVRDAELFLGFVYGYDGSTWHRADYELDDGFTSVGLPVLTTALTRGKILAAVERMPDAEGGRSPFEAIDALIAADGEVDAGMVAAVGPATGWDADAGAAAARAFLADDAA</sequence>
<dbReference type="RefSeq" id="WP_147982980.1">
    <property type="nucleotide sequence ID" value="NZ_RDBM01000022.1"/>
</dbReference>
<organism evidence="1">
    <name type="scientific">Streptomyces sp. gb1(2016)</name>
    <dbReference type="NCBI Taxonomy" id="1828321"/>
    <lineage>
        <taxon>Bacteria</taxon>
        <taxon>Bacillati</taxon>
        <taxon>Actinomycetota</taxon>
        <taxon>Actinomycetes</taxon>
        <taxon>Kitasatosporales</taxon>
        <taxon>Streptomycetaceae</taxon>
        <taxon>Streptomyces</taxon>
    </lineage>
</organism>
<proteinExistence type="predicted"/>
<dbReference type="EMBL" id="RDBM01000022">
    <property type="protein sequence ID" value="TXS32693.1"/>
    <property type="molecule type" value="Genomic_DNA"/>
</dbReference>
<evidence type="ECO:0000313" key="1">
    <source>
        <dbReference type="EMBL" id="TXS32693.1"/>
    </source>
</evidence>
<accession>A0A652L9E3</accession>
<reference evidence="1" key="1">
    <citation type="submission" date="2018-10" db="EMBL/GenBank/DDBJ databases">
        <authorList>
            <person name="Hariharan J."/>
            <person name="Choudoir M.J."/>
            <person name="Diebold P."/>
            <person name="Panke-Buisse K."/>
            <person name="Campbell A.N."/>
            <person name="Buckley D.H."/>
        </authorList>
    </citation>
    <scope>NUCLEOTIDE SEQUENCE</scope>
    <source>
        <strain evidence="1">Gb1</strain>
    </source>
</reference>